<evidence type="ECO:0000256" key="4">
    <source>
        <dbReference type="ARBA" id="ARBA00023163"/>
    </source>
</evidence>
<dbReference type="eggNOG" id="KOG2294">
    <property type="taxonomic scope" value="Eukaryota"/>
</dbReference>
<gene>
    <name evidence="8" type="primary">NDAI0K01590</name>
    <name evidence="8" type="ordered locus">NDAI_0K01590</name>
</gene>
<dbReference type="SMART" id="SM00339">
    <property type="entry name" value="FH"/>
    <property type="match status" value="1"/>
</dbReference>
<dbReference type="Proteomes" id="UP000000689">
    <property type="component" value="Chromosome 11"/>
</dbReference>
<dbReference type="GO" id="GO:0005634">
    <property type="term" value="C:nucleus"/>
    <property type="evidence" value="ECO:0007669"/>
    <property type="project" value="UniProtKB-SubCell"/>
</dbReference>
<evidence type="ECO:0000313" key="8">
    <source>
        <dbReference type="EMBL" id="CCD27350.1"/>
    </source>
</evidence>
<proteinExistence type="predicted"/>
<reference evidence="8 9" key="1">
    <citation type="journal article" date="2011" name="Proc. Natl. Acad. Sci. U.S.A.">
        <title>Evolutionary erosion of yeast sex chromosomes by mating-type switching accidents.</title>
        <authorList>
            <person name="Gordon J.L."/>
            <person name="Armisen D."/>
            <person name="Proux-Wera E."/>
            <person name="Oheigeartaigh S.S."/>
            <person name="Byrne K.P."/>
            <person name="Wolfe K.H."/>
        </authorList>
    </citation>
    <scope>NUCLEOTIDE SEQUENCE [LARGE SCALE GENOMIC DNA]</scope>
    <source>
        <strain evidence="9">ATCC 10597 / BCRC 20456 / CBS 421 / NBRC 0211 / NRRL Y-12639</strain>
    </source>
</reference>
<dbReference type="InterPro" id="IPR018122">
    <property type="entry name" value="TF_fork_head_CS_1"/>
</dbReference>
<dbReference type="InterPro" id="IPR036390">
    <property type="entry name" value="WH_DNA-bd_sf"/>
</dbReference>
<dbReference type="PANTHER" id="PTHR45881:SF1">
    <property type="entry name" value="FORK HEAD PROTEIN HOMOLOG 2"/>
    <property type="match status" value="1"/>
</dbReference>
<dbReference type="EMBL" id="HE580277">
    <property type="protein sequence ID" value="CCD27350.1"/>
    <property type="molecule type" value="Genomic_DNA"/>
</dbReference>
<dbReference type="PRINTS" id="PR00053">
    <property type="entry name" value="FORKHEAD"/>
</dbReference>
<accession>G0WHT9</accession>
<dbReference type="KEGG" id="ndi:NDAI_0K01590"/>
<dbReference type="GeneID" id="11497717"/>
<name>G0WHT9_NAUDC</name>
<dbReference type="InterPro" id="IPR001766">
    <property type="entry name" value="Fork_head_dom"/>
</dbReference>
<dbReference type="CDD" id="cd00059">
    <property type="entry name" value="FH_FOX"/>
    <property type="match status" value="1"/>
</dbReference>
<dbReference type="InterPro" id="IPR030456">
    <property type="entry name" value="TF_fork_head_CS_2"/>
</dbReference>
<evidence type="ECO:0000256" key="3">
    <source>
        <dbReference type="ARBA" id="ARBA00023125"/>
    </source>
</evidence>
<organism evidence="8 9">
    <name type="scientific">Naumovozyma dairenensis (strain ATCC 10597 / BCRC 20456 / CBS 421 / NBRC 0211 / NRRL Y-12639)</name>
    <name type="common">Saccharomyces dairenensis</name>
    <dbReference type="NCBI Taxonomy" id="1071378"/>
    <lineage>
        <taxon>Eukaryota</taxon>
        <taxon>Fungi</taxon>
        <taxon>Dikarya</taxon>
        <taxon>Ascomycota</taxon>
        <taxon>Saccharomycotina</taxon>
        <taxon>Saccharomycetes</taxon>
        <taxon>Saccharomycetales</taxon>
        <taxon>Saccharomycetaceae</taxon>
        <taxon>Naumovozyma</taxon>
    </lineage>
</organism>
<dbReference type="Gene3D" id="1.10.10.10">
    <property type="entry name" value="Winged helix-like DNA-binding domain superfamily/Winged helix DNA-binding domain"/>
    <property type="match status" value="1"/>
</dbReference>
<keyword evidence="5 6" id="KW-0539">Nucleus</keyword>
<dbReference type="RefSeq" id="XP_003672593.1">
    <property type="nucleotide sequence ID" value="XM_003672545.1"/>
</dbReference>
<dbReference type="AlphaFoldDB" id="G0WHT9"/>
<dbReference type="PANTHER" id="PTHR45881">
    <property type="entry name" value="CHECKPOINT SUPPRESSOR 1-LIKE, ISOFORM A-RELATED"/>
    <property type="match status" value="1"/>
</dbReference>
<evidence type="ECO:0000313" key="9">
    <source>
        <dbReference type="Proteomes" id="UP000000689"/>
    </source>
</evidence>
<feature type="DNA-binding region" description="Fork-head" evidence="6">
    <location>
        <begin position="26"/>
        <end position="121"/>
    </location>
</feature>
<dbReference type="PROSITE" id="PS00657">
    <property type="entry name" value="FORK_HEAD_1"/>
    <property type="match status" value="1"/>
</dbReference>
<dbReference type="Pfam" id="PF00250">
    <property type="entry name" value="Forkhead"/>
    <property type="match status" value="1"/>
</dbReference>
<dbReference type="PROSITE" id="PS00658">
    <property type="entry name" value="FORK_HEAD_2"/>
    <property type="match status" value="1"/>
</dbReference>
<dbReference type="OrthoDB" id="5954824at2759"/>
<evidence type="ECO:0000256" key="1">
    <source>
        <dbReference type="ARBA" id="ARBA00004123"/>
    </source>
</evidence>
<sequence>MSNSDVSEEETRKDYSISLIPISHTKPTHSFATLIAFAILQSKSKKCTLSHIYQWISDHFPYYDINDSGWQNSIRHNLSINPSFIKCEKSKYCKGHFWQIKPSHRSLFPVEDVTEMTSFKEVILETQKPDCEMEKKVGNERELNNISKKITKKKCRNLANKQVESRLLYNIRNRYTSSFNSTFEEIEYNATSSSSQLGIGTSEENSVEYNFVERPSSKGSSRTRSVTPFQLFNTPKKNWSF</sequence>
<evidence type="ECO:0000256" key="5">
    <source>
        <dbReference type="ARBA" id="ARBA00023242"/>
    </source>
</evidence>
<protein>
    <recommendedName>
        <fullName evidence="7">Fork-head domain-containing protein</fullName>
    </recommendedName>
</protein>
<feature type="domain" description="Fork-head" evidence="7">
    <location>
        <begin position="26"/>
        <end position="121"/>
    </location>
</feature>
<keyword evidence="4" id="KW-0804">Transcription</keyword>
<comment type="subcellular location">
    <subcellularLocation>
        <location evidence="1 6">Nucleus</location>
    </subcellularLocation>
</comment>
<keyword evidence="3 6" id="KW-0238">DNA-binding</keyword>
<dbReference type="InterPro" id="IPR036388">
    <property type="entry name" value="WH-like_DNA-bd_sf"/>
</dbReference>
<dbReference type="GO" id="GO:0000978">
    <property type="term" value="F:RNA polymerase II cis-regulatory region sequence-specific DNA binding"/>
    <property type="evidence" value="ECO:0007669"/>
    <property type="project" value="TreeGrafter"/>
</dbReference>
<evidence type="ECO:0000256" key="2">
    <source>
        <dbReference type="ARBA" id="ARBA00023015"/>
    </source>
</evidence>
<keyword evidence="2" id="KW-0805">Transcription regulation</keyword>
<dbReference type="STRING" id="1071378.G0WHT9"/>
<dbReference type="PROSITE" id="PS50039">
    <property type="entry name" value="FORK_HEAD_3"/>
    <property type="match status" value="1"/>
</dbReference>
<evidence type="ECO:0000256" key="6">
    <source>
        <dbReference type="PROSITE-ProRule" id="PRU00089"/>
    </source>
</evidence>
<dbReference type="GO" id="GO:0000981">
    <property type="term" value="F:DNA-binding transcription factor activity, RNA polymerase II-specific"/>
    <property type="evidence" value="ECO:0007669"/>
    <property type="project" value="TreeGrafter"/>
</dbReference>
<dbReference type="SUPFAM" id="SSF46785">
    <property type="entry name" value="Winged helix' DNA-binding domain"/>
    <property type="match status" value="1"/>
</dbReference>
<evidence type="ECO:0000259" key="7">
    <source>
        <dbReference type="PROSITE" id="PS50039"/>
    </source>
</evidence>
<dbReference type="HOGENOM" id="CLU_1152038_0_0_1"/>
<keyword evidence="9" id="KW-1185">Reference proteome</keyword>